<evidence type="ECO:0000313" key="3">
    <source>
        <dbReference type="EMBL" id="HCW67265.1"/>
    </source>
</evidence>
<accession>A0A358HZ57</accession>
<keyword evidence="1" id="KW-0472">Membrane</keyword>
<keyword evidence="1" id="KW-0812">Transmembrane</keyword>
<dbReference type="Proteomes" id="UP000264753">
    <property type="component" value="Unassembled WGS sequence"/>
</dbReference>
<protein>
    <submittedName>
        <fullName evidence="2">Uncharacterized protein</fullName>
    </submittedName>
</protein>
<proteinExistence type="predicted"/>
<reference evidence="4 5" key="1">
    <citation type="journal article" date="2018" name="Nat. Biotechnol.">
        <title>A standardized bacterial taxonomy based on genome phylogeny substantially revises the tree of life.</title>
        <authorList>
            <person name="Parks D.H."/>
            <person name="Chuvochina M."/>
            <person name="Waite D.W."/>
            <person name="Rinke C."/>
            <person name="Skarshewski A."/>
            <person name="Chaumeil P.A."/>
            <person name="Hugenholtz P."/>
        </authorList>
    </citation>
    <scope>NUCLEOTIDE SEQUENCE [LARGE SCALE GENOMIC DNA]</scope>
    <source>
        <strain evidence="2">UBA8707</strain>
        <strain evidence="3">UBA9881</strain>
    </source>
</reference>
<dbReference type="RefSeq" id="WP_276654716.1">
    <property type="nucleotide sequence ID" value="NZ_DOOG01000160.1"/>
</dbReference>
<organism evidence="2 5">
    <name type="scientific">Thalassospira lucentensis</name>
    <dbReference type="NCBI Taxonomy" id="168935"/>
    <lineage>
        <taxon>Bacteria</taxon>
        <taxon>Pseudomonadati</taxon>
        <taxon>Pseudomonadota</taxon>
        <taxon>Alphaproteobacteria</taxon>
        <taxon>Rhodospirillales</taxon>
        <taxon>Thalassospiraceae</taxon>
        <taxon>Thalassospira</taxon>
    </lineage>
</organism>
<dbReference type="EMBL" id="DPOP01000074">
    <property type="protein sequence ID" value="HCW67265.1"/>
    <property type="molecule type" value="Genomic_DNA"/>
</dbReference>
<comment type="caution">
    <text evidence="2">The sequence shown here is derived from an EMBL/GenBank/DDBJ whole genome shotgun (WGS) entry which is preliminary data.</text>
</comment>
<dbReference type="EMBL" id="DOOG01000160">
    <property type="protein sequence ID" value="HBV00085.1"/>
    <property type="molecule type" value="Genomic_DNA"/>
</dbReference>
<feature type="transmembrane region" description="Helical" evidence="1">
    <location>
        <begin position="20"/>
        <end position="42"/>
    </location>
</feature>
<gene>
    <name evidence="2" type="ORF">DEF21_19580</name>
    <name evidence="3" type="ORF">DHR80_08645</name>
</gene>
<evidence type="ECO:0000256" key="1">
    <source>
        <dbReference type="SAM" id="Phobius"/>
    </source>
</evidence>
<name>A0A358HZ57_9PROT</name>
<dbReference type="Proteomes" id="UP000264179">
    <property type="component" value="Unassembled WGS sequence"/>
</dbReference>
<sequence length="268" mass="29960">MLSEKFDEISDLLSATTFPVLGDLPTIVAAIASLAAVCIAVCNLKIIRRQHEASVEPQLVISGTSFSVKFSSAYPNSFGEWKPFTRNKKSYVDESKSPPLRVFNIGNGAAKFLNFEWKIDIRELINLTREALETTGNKLIVEHEKSHVSFKNEESGYRAVYSLGNALTYKLDFILPSSIEKQPTTLHIPPLIQQLMGAIIYGQCLKIFSQSRTMSDPIKPKIPIEIIYTDISKVKHTIVFEVIFKIGHVKSTEGIPTEYDAHISISQI</sequence>
<dbReference type="AlphaFoldDB" id="A0A358HZ57"/>
<evidence type="ECO:0000313" key="4">
    <source>
        <dbReference type="Proteomes" id="UP000264179"/>
    </source>
</evidence>
<evidence type="ECO:0000313" key="2">
    <source>
        <dbReference type="EMBL" id="HBV00085.1"/>
    </source>
</evidence>
<evidence type="ECO:0000313" key="5">
    <source>
        <dbReference type="Proteomes" id="UP000264753"/>
    </source>
</evidence>
<keyword evidence="1" id="KW-1133">Transmembrane helix</keyword>